<dbReference type="PANTHER" id="PTHR38013:SF1">
    <property type="entry name" value="GLYCOPROTEIN_POLYSACCHARIDE METABOLISM"/>
    <property type="match status" value="1"/>
</dbReference>
<dbReference type="InterPro" id="IPR038670">
    <property type="entry name" value="HslJ-like_sf"/>
</dbReference>
<dbReference type="EMBL" id="CYUD01000001">
    <property type="protein sequence ID" value="CUJ85742.1"/>
    <property type="molecule type" value="Genomic_DNA"/>
</dbReference>
<dbReference type="RefSeq" id="WP_058280157.1">
    <property type="nucleotide sequence ID" value="NZ_CYUD01000001.1"/>
</dbReference>
<accession>A0A0P1I1W6</accession>
<dbReference type="Pfam" id="PF09619">
    <property type="entry name" value="YscW"/>
    <property type="match status" value="1"/>
</dbReference>
<dbReference type="AlphaFoldDB" id="A0A0P1I1W6"/>
<dbReference type="Pfam" id="PF03724">
    <property type="entry name" value="META"/>
    <property type="match status" value="1"/>
</dbReference>
<reference evidence="4" key="1">
    <citation type="submission" date="2015-09" db="EMBL/GenBank/DDBJ databases">
        <authorList>
            <person name="Rodrigo-Torres L."/>
            <person name="Arahal D.R."/>
        </authorList>
    </citation>
    <scope>NUCLEOTIDE SEQUENCE [LARGE SCALE GENOMIC DNA]</scope>
    <source>
        <strain evidence="4">CECT 5091</strain>
    </source>
</reference>
<feature type="signal peptide" evidence="1">
    <location>
        <begin position="1"/>
        <end position="26"/>
    </location>
</feature>
<dbReference type="Proteomes" id="UP000051260">
    <property type="component" value="Unassembled WGS sequence"/>
</dbReference>
<gene>
    <name evidence="3" type="ORF">RUE5091_00381</name>
</gene>
<dbReference type="InterPro" id="IPR053196">
    <property type="entry name" value="Lipoprotein_YbaY-like"/>
</dbReference>
<name>A0A0P1I1W6_9RHOB</name>
<sequence>MPFPKLGQAIVACALVLTILGTQSHAGTVTGTAAYRERIAVPPDATLYVELQGVSLADAPAVSLAAKRYAMDSVPAQFELTFDDELIKDGHRYVVRASISQGQDLLFTTDTAYPVLTDGAGNSADLMLVQVQGGSILDDTQWTAAALNGTPIEAERRPEINFAQDGAFSGSGGCNRFNGQADISGATIAFPDNMAATLMACPPALEEVERQFFQALQSATTYAVEGDALAFLDAAGEPVVKFVRTR</sequence>
<dbReference type="Gene3D" id="2.40.128.270">
    <property type="match status" value="1"/>
</dbReference>
<keyword evidence="1" id="KW-0732">Signal</keyword>
<evidence type="ECO:0000259" key="2">
    <source>
        <dbReference type="Pfam" id="PF03724"/>
    </source>
</evidence>
<dbReference type="OrthoDB" id="9809132at2"/>
<protein>
    <submittedName>
        <fullName evidence="3">Heat-inducible protein</fullName>
    </submittedName>
</protein>
<dbReference type="PANTHER" id="PTHR38013">
    <property type="entry name" value="GLYCOPROTEIN/POLYSACCHARIDE METABOLISM"/>
    <property type="match status" value="1"/>
</dbReference>
<evidence type="ECO:0000313" key="3">
    <source>
        <dbReference type="EMBL" id="CUJ85742.1"/>
    </source>
</evidence>
<dbReference type="STRING" id="1715692.RUE5091_00381"/>
<feature type="domain" description="DUF306" evidence="2">
    <location>
        <begin position="137"/>
        <end position="242"/>
    </location>
</feature>
<dbReference type="InterPro" id="IPR005184">
    <property type="entry name" value="DUF306_Meta_HslJ"/>
</dbReference>
<evidence type="ECO:0000313" key="4">
    <source>
        <dbReference type="Proteomes" id="UP000051260"/>
    </source>
</evidence>
<dbReference type="InterPro" id="IPR039366">
    <property type="entry name" value="Pilotin"/>
</dbReference>
<evidence type="ECO:0000256" key="1">
    <source>
        <dbReference type="SAM" id="SignalP"/>
    </source>
</evidence>
<keyword evidence="4" id="KW-1185">Reference proteome</keyword>
<feature type="chain" id="PRO_5006064807" evidence="1">
    <location>
        <begin position="27"/>
        <end position="246"/>
    </location>
</feature>
<organism evidence="3 4">
    <name type="scientific">Ruegeria denitrificans</name>
    <dbReference type="NCBI Taxonomy" id="1715692"/>
    <lineage>
        <taxon>Bacteria</taxon>
        <taxon>Pseudomonadati</taxon>
        <taxon>Pseudomonadota</taxon>
        <taxon>Alphaproteobacteria</taxon>
        <taxon>Rhodobacterales</taxon>
        <taxon>Roseobacteraceae</taxon>
        <taxon>Ruegeria</taxon>
    </lineage>
</organism>
<proteinExistence type="predicted"/>